<organism evidence="2 3">
    <name type="scientific">Obesumbacterium proteus ATCC 12841</name>
    <dbReference type="NCBI Taxonomy" id="1354268"/>
    <lineage>
        <taxon>Bacteria</taxon>
        <taxon>Pseudomonadati</taxon>
        <taxon>Pseudomonadota</taxon>
        <taxon>Gammaproteobacteria</taxon>
        <taxon>Enterobacterales</taxon>
        <taxon>Hafniaceae</taxon>
        <taxon>Obesumbacterium</taxon>
    </lineage>
</organism>
<gene>
    <name evidence="2" type="ORF">M993_03580</name>
</gene>
<dbReference type="EMBL" id="LXEX01000054">
    <property type="protein sequence ID" value="OAT57836.1"/>
    <property type="molecule type" value="Genomic_DNA"/>
</dbReference>
<sequence>MNNLDAKIAGLGFLQSIISRMASNSFYIKGWDLTIFIGVIALKKDVTHYGSAIFWALIVTSISFFLLDAYYLQQERIFRKVYNILSEKKFDDEGVNFFRVNPTQYKELENVETLKYTESLFSRTILSFHIPLFVIIIAFFAMS</sequence>
<feature type="transmembrane region" description="Helical" evidence="1">
    <location>
        <begin position="124"/>
        <end position="142"/>
    </location>
</feature>
<dbReference type="RefSeq" id="WP_061554538.1">
    <property type="nucleotide sequence ID" value="NZ_LXEX01000054.1"/>
</dbReference>
<protein>
    <submittedName>
        <fullName evidence="2">Uncharacterized protein</fullName>
    </submittedName>
</protein>
<evidence type="ECO:0000313" key="3">
    <source>
        <dbReference type="Proteomes" id="UP000078431"/>
    </source>
</evidence>
<dbReference type="AlphaFoldDB" id="A0AA91INQ6"/>
<comment type="caution">
    <text evidence="2">The sequence shown here is derived from an EMBL/GenBank/DDBJ whole genome shotgun (WGS) entry which is preliminary data.</text>
</comment>
<reference evidence="2 3" key="1">
    <citation type="submission" date="2016-04" db="EMBL/GenBank/DDBJ databases">
        <title>ATOL: Assembling a taxonomically balanced genome-scale reconstruction of the evolutionary history of the Enterobacteriaceae.</title>
        <authorList>
            <person name="Plunkett G.III."/>
            <person name="Neeno-Eckwall E.C."/>
            <person name="Glasner J.D."/>
            <person name="Perna N.T."/>
        </authorList>
    </citation>
    <scope>NUCLEOTIDE SEQUENCE [LARGE SCALE GENOMIC DNA]</scope>
    <source>
        <strain evidence="2 3">ATCC 12841</strain>
    </source>
</reference>
<accession>A0AA91INQ6</accession>
<name>A0AA91INQ6_9GAMM</name>
<keyword evidence="1" id="KW-0812">Transmembrane</keyword>
<evidence type="ECO:0000313" key="2">
    <source>
        <dbReference type="EMBL" id="OAT57836.1"/>
    </source>
</evidence>
<dbReference type="Proteomes" id="UP000078431">
    <property type="component" value="Unassembled WGS sequence"/>
</dbReference>
<keyword evidence="1" id="KW-1133">Transmembrane helix</keyword>
<keyword evidence="3" id="KW-1185">Reference proteome</keyword>
<proteinExistence type="predicted"/>
<keyword evidence="1" id="KW-0472">Membrane</keyword>
<evidence type="ECO:0000256" key="1">
    <source>
        <dbReference type="SAM" id="Phobius"/>
    </source>
</evidence>
<feature type="transmembrane region" description="Helical" evidence="1">
    <location>
        <begin position="52"/>
        <end position="72"/>
    </location>
</feature>